<dbReference type="Proteomes" id="UP000265566">
    <property type="component" value="Chromosome 3"/>
</dbReference>
<dbReference type="InterPro" id="IPR008545">
    <property type="entry name" value="Web"/>
</dbReference>
<feature type="compositionally biased region" description="Basic and acidic residues" evidence="4">
    <location>
        <begin position="523"/>
        <end position="545"/>
    </location>
</feature>
<feature type="region of interest" description="Disordered" evidence="4">
    <location>
        <begin position="494"/>
        <end position="545"/>
    </location>
</feature>
<evidence type="ECO:0000313" key="6">
    <source>
        <dbReference type="Proteomes" id="UP000265566"/>
    </source>
</evidence>
<feature type="region of interest" description="Disordered" evidence="4">
    <location>
        <begin position="560"/>
        <end position="598"/>
    </location>
</feature>
<evidence type="ECO:0000313" key="5">
    <source>
        <dbReference type="EMBL" id="RHN68498.1"/>
    </source>
</evidence>
<dbReference type="PANTHER" id="PTHR32054">
    <property type="entry name" value="HEAVY CHAIN, PUTATIVE, EXPRESSED-RELATED-RELATED"/>
    <property type="match status" value="1"/>
</dbReference>
<evidence type="ECO:0000256" key="2">
    <source>
        <dbReference type="ARBA" id="ARBA00023054"/>
    </source>
</evidence>
<dbReference type="Pfam" id="PF05701">
    <property type="entry name" value="WEMBL"/>
    <property type="match status" value="2"/>
</dbReference>
<feature type="compositionally biased region" description="Polar residues" evidence="4">
    <location>
        <begin position="501"/>
        <end position="520"/>
    </location>
</feature>
<feature type="coiled-coil region" evidence="3">
    <location>
        <begin position="66"/>
        <end position="111"/>
    </location>
</feature>
<dbReference type="EMBL" id="PSQE01000003">
    <property type="protein sequence ID" value="RHN68498.1"/>
    <property type="molecule type" value="Genomic_DNA"/>
</dbReference>
<name>A0A396IV41_MEDTR</name>
<proteinExistence type="inferred from homology"/>
<gene>
    <name evidence="5" type="ORF">MtrunA17_Chr3g0114551</name>
</gene>
<comment type="similarity">
    <text evidence="1">Belongs to the WEB family.</text>
</comment>
<keyword evidence="2 3" id="KW-0175">Coiled coil</keyword>
<evidence type="ECO:0000256" key="3">
    <source>
        <dbReference type="SAM" id="Coils"/>
    </source>
</evidence>
<feature type="coiled-coil region" evidence="3">
    <location>
        <begin position="167"/>
        <end position="215"/>
    </location>
</feature>
<comment type="caution">
    <text evidence="5">The sequence shown here is derived from an EMBL/GenBank/DDBJ whole genome shotgun (WGS) entry which is preliminary data.</text>
</comment>
<protein>
    <submittedName>
        <fullName evidence="5">Putative WEB family protein</fullName>
    </submittedName>
</protein>
<evidence type="ECO:0000256" key="4">
    <source>
        <dbReference type="SAM" id="MobiDB-lite"/>
    </source>
</evidence>
<dbReference type="AlphaFoldDB" id="A0A396IV41"/>
<sequence>MEMAETRVAGADTESGIRKVNYRAEIDTSPPFESVKEAVTRFGGSGPWIPLYRLGEAFNNFDDFDIKKVEEQAAELEKDLIVKELETLDVLEELGATKRIVEDLKQQLQKEALKLSATPDLNSNEQVGTPVIKEMNKETNGNNVNNNQEQTSHIPSSCSMSSPDMILMDLKQAKVNLGNTMNELEAIQSSVESLNEKMKKEKVFLEKTREKLASKFAAVSAQEKEQEQARLNSPSSNVEFTFDNHANMRNFNFDSEQHNRMVETRSEVSKPLSVYQEQARLSPPSSHVEFTFDNPANTRNFNWDYEQHNRIVETRRSEVSNPLYVYDEHSFSVKTAEMRWLAAKKMEEAAKAAEAIALAEIKALSGAERSFEFARPEPRKVTFALAENSPLNPKAMMMPEDSTPKKVIDSKFQIDETNISKLTILKRLEEASEEILTSKQVLSDALNRIESANRKQHAAREALRIWIPEVDLREKAVYNSFNFDKFNQARVRRDSSLPDVTRSTTGKNNQKPVSRPTTSMRDVLSRKQVPEGYAARKEMEEHTERRKVALSQMLRALREDLTLSPKAEKDHESDQKQPVAPRKKFGFIHISLPMTRPK</sequence>
<feature type="coiled-coil region" evidence="3">
    <location>
        <begin position="428"/>
        <end position="462"/>
    </location>
</feature>
<organism evidence="5 6">
    <name type="scientific">Medicago truncatula</name>
    <name type="common">Barrel medic</name>
    <name type="synonym">Medicago tribuloides</name>
    <dbReference type="NCBI Taxonomy" id="3880"/>
    <lineage>
        <taxon>Eukaryota</taxon>
        <taxon>Viridiplantae</taxon>
        <taxon>Streptophyta</taxon>
        <taxon>Embryophyta</taxon>
        <taxon>Tracheophyta</taxon>
        <taxon>Spermatophyta</taxon>
        <taxon>Magnoliopsida</taxon>
        <taxon>eudicotyledons</taxon>
        <taxon>Gunneridae</taxon>
        <taxon>Pentapetalae</taxon>
        <taxon>rosids</taxon>
        <taxon>fabids</taxon>
        <taxon>Fabales</taxon>
        <taxon>Fabaceae</taxon>
        <taxon>Papilionoideae</taxon>
        <taxon>50 kb inversion clade</taxon>
        <taxon>NPAAA clade</taxon>
        <taxon>Hologalegina</taxon>
        <taxon>IRL clade</taxon>
        <taxon>Trifolieae</taxon>
        <taxon>Medicago</taxon>
    </lineage>
</organism>
<reference evidence="6" key="1">
    <citation type="journal article" date="2018" name="Nat. Plants">
        <title>Whole-genome landscape of Medicago truncatula symbiotic genes.</title>
        <authorList>
            <person name="Pecrix Y."/>
            <person name="Staton S.E."/>
            <person name="Sallet E."/>
            <person name="Lelandais-Briere C."/>
            <person name="Moreau S."/>
            <person name="Carrere S."/>
            <person name="Blein T."/>
            <person name="Jardinaud M.F."/>
            <person name="Latrasse D."/>
            <person name="Zouine M."/>
            <person name="Zahm M."/>
            <person name="Kreplak J."/>
            <person name="Mayjonade B."/>
            <person name="Satge C."/>
            <person name="Perez M."/>
            <person name="Cauet S."/>
            <person name="Marande W."/>
            <person name="Chantry-Darmon C."/>
            <person name="Lopez-Roques C."/>
            <person name="Bouchez O."/>
            <person name="Berard A."/>
            <person name="Debelle F."/>
            <person name="Munos S."/>
            <person name="Bendahmane A."/>
            <person name="Berges H."/>
            <person name="Niebel A."/>
            <person name="Buitink J."/>
            <person name="Frugier F."/>
            <person name="Benhamed M."/>
            <person name="Crespi M."/>
            <person name="Gouzy J."/>
            <person name="Gamas P."/>
        </authorList>
    </citation>
    <scope>NUCLEOTIDE SEQUENCE [LARGE SCALE GENOMIC DNA]</scope>
    <source>
        <strain evidence="6">cv. Jemalong A17</strain>
    </source>
</reference>
<dbReference type="PANTHER" id="PTHR32054:SF48">
    <property type="entry name" value="WEB FAMILY PROTEIN"/>
    <property type="match status" value="1"/>
</dbReference>
<accession>A0A396IV41</accession>
<feature type="compositionally biased region" description="Basic and acidic residues" evidence="4">
    <location>
        <begin position="560"/>
        <end position="575"/>
    </location>
</feature>
<evidence type="ECO:0000256" key="1">
    <source>
        <dbReference type="ARBA" id="ARBA00005485"/>
    </source>
</evidence>
<dbReference type="Gramene" id="rna16860">
    <property type="protein sequence ID" value="RHN68498.1"/>
    <property type="gene ID" value="gene16860"/>
</dbReference>